<comment type="caution">
    <text evidence="2">The sequence shown here is derived from an EMBL/GenBank/DDBJ whole genome shotgun (WGS) entry which is preliminary data.</text>
</comment>
<protein>
    <submittedName>
        <fullName evidence="2">Uncharacterized protein</fullName>
    </submittedName>
</protein>
<sequence>MLISWLSDNDTSDWSHGTQVCAVPKEHQLPFRNQTIPIQSTLGVEARVGLRSTALPEEVLKTMIIEKDLLGAYSFPSDSTRPDHSPECINPPDDSPECMIHPDDSPECSTPPND</sequence>
<name>A0AAE1NI65_9EUCA</name>
<evidence type="ECO:0000313" key="2">
    <source>
        <dbReference type="EMBL" id="KAK4290353.1"/>
    </source>
</evidence>
<organism evidence="2 3">
    <name type="scientific">Petrolisthes manimaculis</name>
    <dbReference type="NCBI Taxonomy" id="1843537"/>
    <lineage>
        <taxon>Eukaryota</taxon>
        <taxon>Metazoa</taxon>
        <taxon>Ecdysozoa</taxon>
        <taxon>Arthropoda</taxon>
        <taxon>Crustacea</taxon>
        <taxon>Multicrustacea</taxon>
        <taxon>Malacostraca</taxon>
        <taxon>Eumalacostraca</taxon>
        <taxon>Eucarida</taxon>
        <taxon>Decapoda</taxon>
        <taxon>Pleocyemata</taxon>
        <taxon>Anomura</taxon>
        <taxon>Galatheoidea</taxon>
        <taxon>Porcellanidae</taxon>
        <taxon>Petrolisthes</taxon>
    </lineage>
</organism>
<evidence type="ECO:0000256" key="1">
    <source>
        <dbReference type="SAM" id="MobiDB-lite"/>
    </source>
</evidence>
<proteinExistence type="predicted"/>
<dbReference type="AlphaFoldDB" id="A0AAE1NI65"/>
<gene>
    <name evidence="2" type="ORF">Pmani_036741</name>
</gene>
<dbReference type="Proteomes" id="UP001292094">
    <property type="component" value="Unassembled WGS sequence"/>
</dbReference>
<accession>A0AAE1NI65</accession>
<feature type="region of interest" description="Disordered" evidence="1">
    <location>
        <begin position="74"/>
        <end position="114"/>
    </location>
</feature>
<reference evidence="2" key="1">
    <citation type="submission" date="2023-11" db="EMBL/GenBank/DDBJ databases">
        <title>Genome assemblies of two species of porcelain crab, Petrolisthes cinctipes and Petrolisthes manimaculis (Anomura: Porcellanidae).</title>
        <authorList>
            <person name="Angst P."/>
        </authorList>
    </citation>
    <scope>NUCLEOTIDE SEQUENCE</scope>
    <source>
        <strain evidence="2">PB745_02</strain>
        <tissue evidence="2">Gill</tissue>
    </source>
</reference>
<keyword evidence="3" id="KW-1185">Reference proteome</keyword>
<dbReference type="EMBL" id="JAWZYT010005507">
    <property type="protein sequence ID" value="KAK4290353.1"/>
    <property type="molecule type" value="Genomic_DNA"/>
</dbReference>
<evidence type="ECO:0000313" key="3">
    <source>
        <dbReference type="Proteomes" id="UP001292094"/>
    </source>
</evidence>